<keyword evidence="1" id="KW-0808">Transferase</keyword>
<dbReference type="EMBL" id="MJGC01000071">
    <property type="protein sequence ID" value="OEJ74135.1"/>
    <property type="molecule type" value="Genomic_DNA"/>
</dbReference>
<dbReference type="RefSeq" id="WP_069968222.1">
    <property type="nucleotide sequence ID" value="NZ_CM124774.1"/>
</dbReference>
<dbReference type="SUPFAM" id="SSF53335">
    <property type="entry name" value="S-adenosyl-L-methionine-dependent methyltransferases"/>
    <property type="match status" value="1"/>
</dbReference>
<gene>
    <name evidence="1" type="ORF">BH720_15985</name>
</gene>
<protein>
    <submittedName>
        <fullName evidence="1">S-adenosylmethionine--diacylglycerol 3-amino-3-carboxypropyl transferase</fullName>
    </submittedName>
</protein>
<reference evidence="1" key="1">
    <citation type="submission" date="2016-09" db="EMBL/GenBank/DDBJ databases">
        <title>Draft genome of thermotolerant cyanobacterium Desertifilum sp. strain IPPAS B-1220.</title>
        <authorList>
            <person name="Sinetova M.A."/>
            <person name="Bolakhan K."/>
            <person name="Zayadan B.K."/>
            <person name="Mironov K.S."/>
            <person name="Ustinova V."/>
            <person name="Kupriyanova E.V."/>
            <person name="Sidorov R.A."/>
            <person name="Skrypnik A.N."/>
            <person name="Gogoleva N.E."/>
            <person name="Gogolev Y.V."/>
            <person name="Los D.A."/>
        </authorList>
    </citation>
    <scope>NUCLEOTIDE SEQUENCE [LARGE SCALE GENOMIC DNA]</scope>
    <source>
        <strain evidence="1">IPPAS B-1220</strain>
    </source>
</reference>
<dbReference type="AlphaFoldDB" id="A0A1E5QHH8"/>
<accession>A0A1E5QHH8</accession>
<name>A0A1E5QHH8_9CYAN</name>
<dbReference type="GO" id="GO:0016740">
    <property type="term" value="F:transferase activity"/>
    <property type="evidence" value="ECO:0007669"/>
    <property type="project" value="UniProtKB-KW"/>
</dbReference>
<dbReference type="PANTHER" id="PTHR47473">
    <property type="entry name" value="BTA1P"/>
    <property type="match status" value="1"/>
</dbReference>
<dbReference type="OrthoDB" id="1522784at2"/>
<dbReference type="Gene3D" id="3.40.50.150">
    <property type="entry name" value="Vaccinia Virus protein VP39"/>
    <property type="match status" value="1"/>
</dbReference>
<organism evidence="1">
    <name type="scientific">Desertifilum tharense IPPAS B-1220</name>
    <dbReference type="NCBI Taxonomy" id="1781255"/>
    <lineage>
        <taxon>Bacteria</taxon>
        <taxon>Bacillati</taxon>
        <taxon>Cyanobacteriota</taxon>
        <taxon>Cyanophyceae</taxon>
        <taxon>Desertifilales</taxon>
        <taxon>Desertifilaceae</taxon>
        <taxon>Desertifilum</taxon>
    </lineage>
</organism>
<sequence length="388" mass="44756">MLKTQSEISDRASFSQIRYAQCWEDADILLAALDIQPGDTCLSIASAGDNTLAMLARSPQKVIALDLNPAQLACLELRVAAYRELTHPELLILIGSDGNPQHRGLRTSLYRRCRADLSPEVRQFWDSRPQDILQGIGHAGKFEQYFQIFRRYVLPGVHGRDRILHLLQDKSLEARQHYYQTVWNTPQWRWMFRLFFSRFVMGNLGRHPSFFNYVEGSVAEQILSRTTHALTTLNPALNPYLQWILTGQHLTALPYHLRPENFEAIRSHLSALEWHCGSVESFLDQMGDNTIDRYNLSDIFEYMSIENYQQLLQRLVQAARPGGRIAYWNMLAPRRCPEQMYSTVRSLTELAQSLHQQDKAFFYSAFNIEEAIGVRNCVLDSRSSSYSC</sequence>
<dbReference type="InterPro" id="IPR021829">
    <property type="entry name" value="DUF3419"/>
</dbReference>
<comment type="caution">
    <text evidence="1">The sequence shown here is derived from an EMBL/GenBank/DDBJ whole genome shotgun (WGS) entry which is preliminary data.</text>
</comment>
<evidence type="ECO:0000313" key="1">
    <source>
        <dbReference type="EMBL" id="OEJ74135.1"/>
    </source>
</evidence>
<proteinExistence type="predicted"/>
<dbReference type="Pfam" id="PF11899">
    <property type="entry name" value="DUF3419"/>
    <property type="match status" value="1"/>
</dbReference>
<dbReference type="PANTHER" id="PTHR47473:SF1">
    <property type="entry name" value="METHYLTRANSFERASE DOMAIN-CONTAINING PROTEIN"/>
    <property type="match status" value="1"/>
</dbReference>
<dbReference type="STRING" id="1781255.BH720_15985"/>
<dbReference type="InterPro" id="IPR029063">
    <property type="entry name" value="SAM-dependent_MTases_sf"/>
</dbReference>